<gene>
    <name evidence="2" type="ORF">EGM_04418</name>
</gene>
<evidence type="ECO:0000256" key="1">
    <source>
        <dbReference type="SAM" id="MobiDB-lite"/>
    </source>
</evidence>
<feature type="compositionally biased region" description="Basic residues" evidence="1">
    <location>
        <begin position="1"/>
        <end position="10"/>
    </location>
</feature>
<feature type="non-terminal residue" evidence="2">
    <location>
        <position position="86"/>
    </location>
</feature>
<proteinExistence type="predicted"/>
<feature type="region of interest" description="Disordered" evidence="1">
    <location>
        <begin position="1"/>
        <end position="20"/>
    </location>
</feature>
<protein>
    <submittedName>
        <fullName evidence="2">Uncharacterized protein</fullName>
    </submittedName>
</protein>
<dbReference type="EMBL" id="CM001287">
    <property type="protein sequence ID" value="EHH55256.1"/>
    <property type="molecule type" value="Genomic_DNA"/>
</dbReference>
<name>G7PKB5_MACFA</name>
<reference evidence="2" key="1">
    <citation type="journal article" date="2011" name="Nat. Biotechnol.">
        <title>Genome sequencing and comparison of two nonhuman primate animal models, the cynomolgus and Chinese rhesus macaques.</title>
        <authorList>
            <person name="Yan G."/>
            <person name="Zhang G."/>
            <person name="Fang X."/>
            <person name="Zhang Y."/>
            <person name="Li C."/>
            <person name="Ling F."/>
            <person name="Cooper D.N."/>
            <person name="Li Q."/>
            <person name="Li Y."/>
            <person name="van Gool A.J."/>
            <person name="Du H."/>
            <person name="Chen J."/>
            <person name="Chen R."/>
            <person name="Zhang P."/>
            <person name="Huang Z."/>
            <person name="Thompson J.R."/>
            <person name="Meng Y."/>
            <person name="Bai Y."/>
            <person name="Wang J."/>
            <person name="Zhuo M."/>
            <person name="Wang T."/>
            <person name="Huang Y."/>
            <person name="Wei L."/>
            <person name="Li J."/>
            <person name="Wang Z."/>
            <person name="Hu H."/>
            <person name="Yang P."/>
            <person name="Le L."/>
            <person name="Stenson P.D."/>
            <person name="Li B."/>
            <person name="Liu X."/>
            <person name="Ball E.V."/>
            <person name="An N."/>
            <person name="Huang Q."/>
            <person name="Zhang Y."/>
            <person name="Fan W."/>
            <person name="Zhang X."/>
            <person name="Li Y."/>
            <person name="Wang W."/>
            <person name="Katze M.G."/>
            <person name="Su B."/>
            <person name="Nielsen R."/>
            <person name="Yang H."/>
            <person name="Wang J."/>
            <person name="Wang X."/>
            <person name="Wang J."/>
        </authorList>
    </citation>
    <scope>NUCLEOTIDE SEQUENCE [LARGE SCALE GENOMIC DNA]</scope>
    <source>
        <strain evidence="2">CE-4</strain>
    </source>
</reference>
<accession>G7PKB5</accession>
<dbReference type="Proteomes" id="UP000009130">
    <property type="component" value="Chromosome 12"/>
</dbReference>
<dbReference type="AlphaFoldDB" id="G7PKB5"/>
<evidence type="ECO:0000313" key="2">
    <source>
        <dbReference type="EMBL" id="EHH55256.1"/>
    </source>
</evidence>
<organism>
    <name type="scientific">Macaca fascicularis</name>
    <name type="common">Crab-eating macaque</name>
    <name type="synonym">Cynomolgus monkey</name>
    <dbReference type="NCBI Taxonomy" id="9541"/>
    <lineage>
        <taxon>Eukaryota</taxon>
        <taxon>Metazoa</taxon>
        <taxon>Chordata</taxon>
        <taxon>Craniata</taxon>
        <taxon>Vertebrata</taxon>
        <taxon>Euteleostomi</taxon>
        <taxon>Mammalia</taxon>
        <taxon>Eutheria</taxon>
        <taxon>Euarchontoglires</taxon>
        <taxon>Primates</taxon>
        <taxon>Haplorrhini</taxon>
        <taxon>Catarrhini</taxon>
        <taxon>Cercopithecidae</taxon>
        <taxon>Cercopithecinae</taxon>
        <taxon>Macaca</taxon>
    </lineage>
</organism>
<sequence>MVKRSARRGSAKAETRQDPSGEIWGCCFSWRLLSMNSCPGTCEQAGVSPAKSTGAPFCPRQPTVKNFVLSWKSLTASQQSLPACQG</sequence>